<dbReference type="EMBL" id="DXHV01000030">
    <property type="protein sequence ID" value="HIW00044.1"/>
    <property type="molecule type" value="Genomic_DNA"/>
</dbReference>
<comment type="similarity">
    <text evidence="5">Belongs to the 4-toluene sulfonate uptake permease (TSUP) (TC 2.A.102) family.</text>
</comment>
<organism evidence="6 7">
    <name type="scientific">Candidatus Desulfovibrio intestinipullorum</name>
    <dbReference type="NCBI Taxonomy" id="2838536"/>
    <lineage>
        <taxon>Bacteria</taxon>
        <taxon>Pseudomonadati</taxon>
        <taxon>Thermodesulfobacteriota</taxon>
        <taxon>Desulfovibrionia</taxon>
        <taxon>Desulfovibrionales</taxon>
        <taxon>Desulfovibrionaceae</taxon>
        <taxon>Desulfovibrio</taxon>
    </lineage>
</organism>
<feature type="transmembrane region" description="Helical" evidence="5">
    <location>
        <begin position="85"/>
        <end position="104"/>
    </location>
</feature>
<dbReference type="PANTHER" id="PTHR43701:SF12">
    <property type="entry name" value="MEMBRANE TRANSPORTER PROTEIN YTNM-RELATED"/>
    <property type="match status" value="1"/>
</dbReference>
<comment type="subcellular location">
    <subcellularLocation>
        <location evidence="5">Cell membrane</location>
        <topology evidence="5">Multi-pass membrane protein</topology>
    </subcellularLocation>
    <subcellularLocation>
        <location evidence="1">Membrane</location>
        <topology evidence="1">Multi-pass membrane protein</topology>
    </subcellularLocation>
</comment>
<evidence type="ECO:0000256" key="2">
    <source>
        <dbReference type="ARBA" id="ARBA00022692"/>
    </source>
</evidence>
<sequence length="353" mass="37704">MDWLYVLMPISGCTVFWPGLIILGLGVGIIGGFFGMGGAWMVTPGLNILGFPMAFAIGTDVAHMAGKSLISTMRHGRFGNVDYKLGLTMLVGTVVGVEIGAQIVMQLERLGSVDQVVRWLYVVLLILMAWMVFHDVALRKRKEREAAARGETLGEKETGIDWASRLHAIKIPPMVHFHQAGIYCSAWLPILVSFLTGVLAGILGIGGGLIRMPALVYLVGCPTHIAVGTDLFEVAISGLYGAATYTLKGRTELVAALIMLIGAAVGAQIGAVATKYIKGYGIRTAFGLAVLGCLCSVVLKLIQPYFPNYSGFINGVSTVIVLGFVTAISVYITVKMVQGAKQELAEKRRAAQN</sequence>
<feature type="transmembrane region" description="Helical" evidence="5">
    <location>
        <begin position="285"/>
        <end position="306"/>
    </location>
</feature>
<evidence type="ECO:0000256" key="5">
    <source>
        <dbReference type="RuleBase" id="RU363041"/>
    </source>
</evidence>
<feature type="transmembrane region" description="Helical" evidence="5">
    <location>
        <begin position="15"/>
        <end position="34"/>
    </location>
</feature>
<dbReference type="PANTHER" id="PTHR43701">
    <property type="entry name" value="MEMBRANE TRANSPORTER PROTEIN MJ0441-RELATED"/>
    <property type="match status" value="1"/>
</dbReference>
<keyword evidence="2 5" id="KW-0812">Transmembrane</keyword>
<evidence type="ECO:0000313" key="6">
    <source>
        <dbReference type="EMBL" id="HIW00044.1"/>
    </source>
</evidence>
<name>A0A9D1PWH2_9BACT</name>
<dbReference type="AlphaFoldDB" id="A0A9D1PWH2"/>
<proteinExistence type="inferred from homology"/>
<feature type="transmembrane region" description="Helical" evidence="5">
    <location>
        <begin position="46"/>
        <end position="65"/>
    </location>
</feature>
<feature type="transmembrane region" description="Helical" evidence="5">
    <location>
        <begin position="180"/>
        <end position="203"/>
    </location>
</feature>
<protein>
    <recommendedName>
        <fullName evidence="5">Probable membrane transporter protein</fullName>
    </recommendedName>
</protein>
<feature type="transmembrane region" description="Helical" evidence="5">
    <location>
        <begin position="116"/>
        <end position="133"/>
    </location>
</feature>
<comment type="caution">
    <text evidence="6">The sequence shown here is derived from an EMBL/GenBank/DDBJ whole genome shotgun (WGS) entry which is preliminary data.</text>
</comment>
<dbReference type="InterPro" id="IPR002781">
    <property type="entry name" value="TM_pro_TauE-like"/>
</dbReference>
<dbReference type="Pfam" id="PF01925">
    <property type="entry name" value="TauE"/>
    <property type="match status" value="1"/>
</dbReference>
<feature type="transmembrane region" description="Helical" evidence="5">
    <location>
        <begin position="312"/>
        <end position="334"/>
    </location>
</feature>
<evidence type="ECO:0000256" key="1">
    <source>
        <dbReference type="ARBA" id="ARBA00004141"/>
    </source>
</evidence>
<feature type="transmembrane region" description="Helical" evidence="5">
    <location>
        <begin position="253"/>
        <end position="273"/>
    </location>
</feature>
<dbReference type="Proteomes" id="UP000886752">
    <property type="component" value="Unassembled WGS sequence"/>
</dbReference>
<accession>A0A9D1PWH2</accession>
<dbReference type="InterPro" id="IPR051598">
    <property type="entry name" value="TSUP/Inactive_protease-like"/>
</dbReference>
<evidence type="ECO:0000256" key="4">
    <source>
        <dbReference type="ARBA" id="ARBA00023136"/>
    </source>
</evidence>
<keyword evidence="4 5" id="KW-0472">Membrane</keyword>
<reference evidence="6" key="2">
    <citation type="submission" date="2021-04" db="EMBL/GenBank/DDBJ databases">
        <authorList>
            <person name="Gilroy R."/>
        </authorList>
    </citation>
    <scope>NUCLEOTIDE SEQUENCE</scope>
    <source>
        <strain evidence="6">ChiHecec2B26-446</strain>
    </source>
</reference>
<reference evidence="6" key="1">
    <citation type="journal article" date="2021" name="PeerJ">
        <title>Extensive microbial diversity within the chicken gut microbiome revealed by metagenomics and culture.</title>
        <authorList>
            <person name="Gilroy R."/>
            <person name="Ravi A."/>
            <person name="Getino M."/>
            <person name="Pursley I."/>
            <person name="Horton D.L."/>
            <person name="Alikhan N.F."/>
            <person name="Baker D."/>
            <person name="Gharbi K."/>
            <person name="Hall N."/>
            <person name="Watson M."/>
            <person name="Adriaenssens E.M."/>
            <person name="Foster-Nyarko E."/>
            <person name="Jarju S."/>
            <person name="Secka A."/>
            <person name="Antonio M."/>
            <person name="Oren A."/>
            <person name="Chaudhuri R.R."/>
            <person name="La Ragione R."/>
            <person name="Hildebrand F."/>
            <person name="Pallen M.J."/>
        </authorList>
    </citation>
    <scope>NUCLEOTIDE SEQUENCE</scope>
    <source>
        <strain evidence="6">ChiHecec2B26-446</strain>
    </source>
</reference>
<keyword evidence="3 5" id="KW-1133">Transmembrane helix</keyword>
<dbReference type="GO" id="GO:0005886">
    <property type="term" value="C:plasma membrane"/>
    <property type="evidence" value="ECO:0007669"/>
    <property type="project" value="UniProtKB-SubCell"/>
</dbReference>
<evidence type="ECO:0000313" key="7">
    <source>
        <dbReference type="Proteomes" id="UP000886752"/>
    </source>
</evidence>
<evidence type="ECO:0000256" key="3">
    <source>
        <dbReference type="ARBA" id="ARBA00022989"/>
    </source>
</evidence>
<gene>
    <name evidence="6" type="ORF">H9894_02490</name>
</gene>
<keyword evidence="5" id="KW-1003">Cell membrane</keyword>